<keyword evidence="3" id="KW-1185">Reference proteome</keyword>
<evidence type="ECO:0000256" key="1">
    <source>
        <dbReference type="SAM" id="Phobius"/>
    </source>
</evidence>
<evidence type="ECO:0000313" key="3">
    <source>
        <dbReference type="Proteomes" id="UP000799441"/>
    </source>
</evidence>
<evidence type="ECO:0000313" key="2">
    <source>
        <dbReference type="EMBL" id="KAF2720042.1"/>
    </source>
</evidence>
<reference evidence="2" key="1">
    <citation type="journal article" date="2020" name="Stud. Mycol.">
        <title>101 Dothideomycetes genomes: a test case for predicting lifestyles and emergence of pathogens.</title>
        <authorList>
            <person name="Haridas S."/>
            <person name="Albert R."/>
            <person name="Binder M."/>
            <person name="Bloem J."/>
            <person name="Labutti K."/>
            <person name="Salamov A."/>
            <person name="Andreopoulos B."/>
            <person name="Baker S."/>
            <person name="Barry K."/>
            <person name="Bills G."/>
            <person name="Bluhm B."/>
            <person name="Cannon C."/>
            <person name="Castanera R."/>
            <person name="Culley D."/>
            <person name="Daum C."/>
            <person name="Ezra D."/>
            <person name="Gonzalez J."/>
            <person name="Henrissat B."/>
            <person name="Kuo A."/>
            <person name="Liang C."/>
            <person name="Lipzen A."/>
            <person name="Lutzoni F."/>
            <person name="Magnuson J."/>
            <person name="Mondo S."/>
            <person name="Nolan M."/>
            <person name="Ohm R."/>
            <person name="Pangilinan J."/>
            <person name="Park H.-J."/>
            <person name="Ramirez L."/>
            <person name="Alfaro M."/>
            <person name="Sun H."/>
            <person name="Tritt A."/>
            <person name="Yoshinaga Y."/>
            <person name="Zwiers L.-H."/>
            <person name="Turgeon B."/>
            <person name="Goodwin S."/>
            <person name="Spatafora J."/>
            <person name="Crous P."/>
            <person name="Grigoriev I."/>
        </authorList>
    </citation>
    <scope>NUCLEOTIDE SEQUENCE</scope>
    <source>
        <strain evidence="2">CBS 116435</strain>
    </source>
</reference>
<keyword evidence="1" id="KW-0812">Transmembrane</keyword>
<comment type="caution">
    <text evidence="2">The sequence shown here is derived from an EMBL/GenBank/DDBJ whole genome shotgun (WGS) entry which is preliminary data.</text>
</comment>
<name>A0A9P4ULE2_9PEZI</name>
<gene>
    <name evidence="2" type="ORF">K431DRAFT_286195</name>
</gene>
<sequence length="105" mass="11920">MKRTSPNGRFVCLEDSVWRNSHPLGFGQSRTLNSRPISSMRRQPVIIIRRDILIVGGRSTPDLTKFIIGPILGTIFTVQVVLETLTGIMYTVKIVRANIRARERE</sequence>
<proteinExistence type="predicted"/>
<dbReference type="Proteomes" id="UP000799441">
    <property type="component" value="Unassembled WGS sequence"/>
</dbReference>
<protein>
    <submittedName>
        <fullName evidence="2">Uncharacterized protein</fullName>
    </submittedName>
</protein>
<dbReference type="EMBL" id="MU003804">
    <property type="protein sequence ID" value="KAF2720042.1"/>
    <property type="molecule type" value="Genomic_DNA"/>
</dbReference>
<accession>A0A9P4ULE2</accession>
<dbReference type="AlphaFoldDB" id="A0A9P4ULE2"/>
<organism evidence="2 3">
    <name type="scientific">Polychaeton citri CBS 116435</name>
    <dbReference type="NCBI Taxonomy" id="1314669"/>
    <lineage>
        <taxon>Eukaryota</taxon>
        <taxon>Fungi</taxon>
        <taxon>Dikarya</taxon>
        <taxon>Ascomycota</taxon>
        <taxon>Pezizomycotina</taxon>
        <taxon>Dothideomycetes</taxon>
        <taxon>Dothideomycetidae</taxon>
        <taxon>Capnodiales</taxon>
        <taxon>Capnodiaceae</taxon>
        <taxon>Polychaeton</taxon>
    </lineage>
</organism>
<feature type="transmembrane region" description="Helical" evidence="1">
    <location>
        <begin position="67"/>
        <end position="92"/>
    </location>
</feature>
<keyword evidence="1" id="KW-1133">Transmembrane helix</keyword>
<keyword evidence="1" id="KW-0472">Membrane</keyword>